<name>A0A3B0RRN3_9ZZZZ</name>
<proteinExistence type="predicted"/>
<feature type="non-terminal residue" evidence="2">
    <location>
        <position position="124"/>
    </location>
</feature>
<dbReference type="InterPro" id="IPR029032">
    <property type="entry name" value="AhpD-like"/>
</dbReference>
<organism evidence="2">
    <name type="scientific">hydrothermal vent metagenome</name>
    <dbReference type="NCBI Taxonomy" id="652676"/>
    <lineage>
        <taxon>unclassified sequences</taxon>
        <taxon>metagenomes</taxon>
        <taxon>ecological metagenomes</taxon>
    </lineage>
</organism>
<protein>
    <recommendedName>
        <fullName evidence="1">Carboxymuconolactone decarboxylase-like domain-containing protein</fullName>
    </recommendedName>
</protein>
<gene>
    <name evidence="2" type="ORF">MNBD_ALPHA07-2217</name>
</gene>
<sequence>MPFLPSLPNPAHLSDLYTLFPDNVQPLMAYSDGLLRGPGALSVGERELIATYVSALNACTFCTGSHKVYCQVFGFDPGLAEALIDDFDNAPVEGKLRPLLTYAARLNTLPSRLTESHAKAVYDA</sequence>
<feature type="domain" description="Carboxymuconolactone decarboxylase-like" evidence="1">
    <location>
        <begin position="21"/>
        <end position="66"/>
    </location>
</feature>
<dbReference type="EMBL" id="UOEG01000123">
    <property type="protein sequence ID" value="VAV94777.1"/>
    <property type="molecule type" value="Genomic_DNA"/>
</dbReference>
<dbReference type="PANTHER" id="PTHR35446">
    <property type="entry name" value="SI:CH211-175M2.5"/>
    <property type="match status" value="1"/>
</dbReference>
<dbReference type="PANTHER" id="PTHR35446:SF2">
    <property type="entry name" value="CARBOXYMUCONOLACTONE DECARBOXYLASE-LIKE DOMAIN-CONTAINING PROTEIN"/>
    <property type="match status" value="1"/>
</dbReference>
<evidence type="ECO:0000259" key="1">
    <source>
        <dbReference type="Pfam" id="PF02627"/>
    </source>
</evidence>
<dbReference type="InterPro" id="IPR003779">
    <property type="entry name" value="CMD-like"/>
</dbReference>
<dbReference type="AlphaFoldDB" id="A0A3B0RRN3"/>
<dbReference type="SUPFAM" id="SSF69118">
    <property type="entry name" value="AhpD-like"/>
    <property type="match status" value="1"/>
</dbReference>
<accession>A0A3B0RRN3</accession>
<dbReference type="GO" id="GO:0051920">
    <property type="term" value="F:peroxiredoxin activity"/>
    <property type="evidence" value="ECO:0007669"/>
    <property type="project" value="InterPro"/>
</dbReference>
<dbReference type="Gene3D" id="1.20.1290.10">
    <property type="entry name" value="AhpD-like"/>
    <property type="match status" value="1"/>
</dbReference>
<reference evidence="2" key="1">
    <citation type="submission" date="2018-06" db="EMBL/GenBank/DDBJ databases">
        <authorList>
            <person name="Zhirakovskaya E."/>
        </authorList>
    </citation>
    <scope>NUCLEOTIDE SEQUENCE</scope>
</reference>
<evidence type="ECO:0000313" key="2">
    <source>
        <dbReference type="EMBL" id="VAV94777.1"/>
    </source>
</evidence>
<dbReference type="Pfam" id="PF02627">
    <property type="entry name" value="CMD"/>
    <property type="match status" value="1"/>
</dbReference>